<keyword evidence="3" id="KW-0472">Membrane</keyword>
<feature type="domain" description="F5/8 type C" evidence="4">
    <location>
        <begin position="720"/>
        <end position="862"/>
    </location>
</feature>
<sequence length="1661" mass="187271">MIKLKGKKILSTICVTAIALSQVTMCYAEETRQGRNLKQQSIDTIEKMPNSPSNYKIIDWLKRGKELNDFIFDYTATDFSKKTEFSVKKGRTFSTIYRDDKYGGYMIPAFYGENRPLVNRVHDGEDDQESISVTSALIAASLMGIDMNKQLPQELKAQVSKDVVDEVGKLDFEYETYLDNALKFFWTVDGTNIFTNVPNGSMSELQNMPGAYQAFDDFWYMLIANQNFFRLAELNPDWRPELVLDLQKKVADKMCKMVENLGNGDPKKCDFNIQGYNFKDMKPVKNPGQGRVQPDAAVGTANILYYAYKIFKDTDSKSANHYLEYSKYCMDYLEQLEKNPYYENMLIDAVYLSTMMNAEQGTNYDTSKYIKWITTNSSSSVRNWGGVNYSQDGIDVYGMTGEPNNGYSYFFNSAYPMTSILPAAKYDPSYARMAGKWANNIANNCKYFLPSEWSEEHQTDGDYKGKKEENVLAYESLRKNDHGQNFYATGDAKANATSGWMAGENTTNFGLYGGFYTGFLGALVHQTNVENILQLDCNKTDYYQDDMYQSYLYYNPNMESCNVEIDLGNKSYDLYDSVTGTYLVKNVTGKQSFKMLADSARVIVLAPANSHVTYDGEKTFINDVLVASSSAEILPDAGTELISSVMIDGVDVINQKDQVEQYHAIIQPQNVMDCRIIWAVVDESGNSTDKATMTKDGLLTVKKNGKVKIIAKTIDGSGVVGEKIVTITGQTLASLSQDKKVVTSSVGDNHQGSLAVDGDVTTRWIANSSEAHPWIYVDLGSIADVNTIVLNWEDARPPQYQIQISDDADKWETISTIKDEGNSKKVVRFEYDEAKSARYVRIYTDEKSHYGCSLYEFDVYGNYQIDQAITSIEITSENSENKITTKDRPLQLTAHIHPENATDQRVEWYVYDELGKETQLAEITSSGKLIPHANGKVKVVAKAVDGSQKQGELLVTIENQDKDNLAYQKTCFASNQEGANPVKNAFDGKVDTRWASGIQNDNHWITVDLGDVYNVNKVVLYWEAFPSKYKIQGSLDNVNFTDLYVEKDGKGQIEEKTFEQKPARYVRMQCEKRSGQYGSSLWEFQVYGNPYEKTYVQNIQLSSDSDKNEITKKNKQLQLYAKITPENATVKDVIWNVYDVDGKETDIATISQNGILTPKNNGTVKVVAKATDGSGKEGELFVTISNQDVENIALNKTATASSQTDSNNPKYTIDGKLNTRWASEAKDTEFITIDLHGLYTIDQITLNWETAYGKKYLLQGSLDGENFFELYHQENGQGHIENIYLKETTVRYVRMQGIQRGTGYGYSLYEIEVYGKSCKANLQSLYEKYQALDESLYTPDSYKDFALILAQVKIVLENEAATLDEIQTVSQSLEMTYKNLILKADKTVLKKVIDEAEKLDSSLYTSTSYKVLINVLSQAKIVLEDENVSTEDVTKVLSQLQTSMTSLVERADTALLQTIINQAKAIDNKLYTKVSIQKLNMVLSQVEKIYENKDATQKQVDKAVEDLNAAIKALVKKADKKALEKAIQEAKAIDTKLYTDETVEELTAVLKEAEEIYKDETATQETVDTIVKKLQEAVEKLEEKEVDIVVTPDKPDENKPDENKPDENKPGEPEQNNNQPTTEEKVETSDNTQYQMYIGLLGISMCAMALLINKKKKRSKV</sequence>
<keyword evidence="3" id="KW-0812">Transmembrane</keyword>
<evidence type="ECO:0000256" key="3">
    <source>
        <dbReference type="SAM" id="Phobius"/>
    </source>
</evidence>
<name>A0A4R3Z3B4_9FIRM</name>
<proteinExistence type="predicted"/>
<dbReference type="PROSITE" id="PS50022">
    <property type="entry name" value="FA58C_3"/>
    <property type="match status" value="3"/>
</dbReference>
<comment type="caution">
    <text evidence="5">The sequence shown here is derived from an EMBL/GenBank/DDBJ whole genome shotgun (WGS) entry which is preliminary data.</text>
</comment>
<feature type="domain" description="F5/8 type C" evidence="4">
    <location>
        <begin position="1177"/>
        <end position="1316"/>
    </location>
</feature>
<dbReference type="PANTHER" id="PTHR45713:SF6">
    <property type="entry name" value="F5_8 TYPE C DOMAIN-CONTAINING PROTEIN"/>
    <property type="match status" value="1"/>
</dbReference>
<evidence type="ECO:0000259" key="4">
    <source>
        <dbReference type="PROSITE" id="PS50022"/>
    </source>
</evidence>
<organism evidence="5 6">
    <name type="scientific">Longibaculum muris</name>
    <dbReference type="NCBI Taxonomy" id="1796628"/>
    <lineage>
        <taxon>Bacteria</taxon>
        <taxon>Bacillati</taxon>
        <taxon>Bacillota</taxon>
        <taxon>Erysipelotrichia</taxon>
        <taxon>Erysipelotrichales</taxon>
        <taxon>Coprobacillaceae</taxon>
        <taxon>Longibaculum</taxon>
    </lineage>
</organism>
<dbReference type="Pfam" id="PF00754">
    <property type="entry name" value="F5_F8_type_C"/>
    <property type="match status" value="3"/>
</dbReference>
<feature type="coiled-coil region" evidence="1">
    <location>
        <begin position="1486"/>
        <end position="1587"/>
    </location>
</feature>
<evidence type="ECO:0000256" key="1">
    <source>
        <dbReference type="SAM" id="Coils"/>
    </source>
</evidence>
<accession>A0A4R3Z3B4</accession>
<keyword evidence="3" id="KW-1133">Transmembrane helix</keyword>
<evidence type="ECO:0000313" key="6">
    <source>
        <dbReference type="Proteomes" id="UP000295515"/>
    </source>
</evidence>
<dbReference type="Proteomes" id="UP000295515">
    <property type="component" value="Unassembled WGS sequence"/>
</dbReference>
<dbReference type="SUPFAM" id="SSF49373">
    <property type="entry name" value="Invasin/intimin cell-adhesion fragments"/>
    <property type="match status" value="1"/>
</dbReference>
<dbReference type="InterPro" id="IPR008979">
    <property type="entry name" value="Galactose-bd-like_sf"/>
</dbReference>
<dbReference type="RefSeq" id="WP_243646653.1">
    <property type="nucleotide sequence ID" value="NZ_SMCQ01000008.1"/>
</dbReference>
<dbReference type="EMBL" id="SMCQ01000008">
    <property type="protein sequence ID" value="TCV99623.1"/>
    <property type="molecule type" value="Genomic_DNA"/>
</dbReference>
<dbReference type="InterPro" id="IPR000421">
    <property type="entry name" value="FA58C"/>
</dbReference>
<feature type="region of interest" description="Disordered" evidence="2">
    <location>
        <begin position="1587"/>
        <end position="1630"/>
    </location>
</feature>
<dbReference type="Gene3D" id="2.60.40.1080">
    <property type="match status" value="3"/>
</dbReference>
<dbReference type="InterPro" id="IPR051941">
    <property type="entry name" value="BG_Antigen-Binding_Lectin"/>
</dbReference>
<reference evidence="5 6" key="1">
    <citation type="submission" date="2019-03" db="EMBL/GenBank/DDBJ databases">
        <title>Genomic Encyclopedia of Type Strains, Phase IV (KMG-IV): sequencing the most valuable type-strain genomes for metagenomic binning, comparative biology and taxonomic classification.</title>
        <authorList>
            <person name="Goeker M."/>
        </authorList>
    </citation>
    <scope>NUCLEOTIDE SEQUENCE [LARGE SCALE GENOMIC DNA]</scope>
    <source>
        <strain evidence="5 6">DSM 29487</strain>
    </source>
</reference>
<dbReference type="Gene3D" id="2.60.120.260">
    <property type="entry name" value="Galactose-binding domain-like"/>
    <property type="match status" value="3"/>
</dbReference>
<keyword evidence="1" id="KW-0175">Coiled coil</keyword>
<feature type="domain" description="F5/8 type C" evidence="4">
    <location>
        <begin position="950"/>
        <end position="1089"/>
    </location>
</feature>
<feature type="compositionally biased region" description="Basic and acidic residues" evidence="2">
    <location>
        <begin position="1587"/>
        <end position="1612"/>
    </location>
</feature>
<dbReference type="Gene3D" id="1.20.1270.70">
    <property type="entry name" value="Designed single chain three-helix bundle"/>
    <property type="match status" value="2"/>
</dbReference>
<dbReference type="SUPFAM" id="SSF49785">
    <property type="entry name" value="Galactose-binding domain-like"/>
    <property type="match status" value="3"/>
</dbReference>
<evidence type="ECO:0000313" key="5">
    <source>
        <dbReference type="EMBL" id="TCV99623.1"/>
    </source>
</evidence>
<dbReference type="SMART" id="SM00635">
    <property type="entry name" value="BID_2"/>
    <property type="match status" value="3"/>
</dbReference>
<feature type="transmembrane region" description="Helical" evidence="3">
    <location>
        <begin position="1634"/>
        <end position="1652"/>
    </location>
</feature>
<dbReference type="InterPro" id="IPR008964">
    <property type="entry name" value="Invasin/intimin_cell_adhesion"/>
</dbReference>
<protein>
    <submittedName>
        <fullName evidence="5">Ig-like protein group 2</fullName>
    </submittedName>
</protein>
<evidence type="ECO:0000256" key="2">
    <source>
        <dbReference type="SAM" id="MobiDB-lite"/>
    </source>
</evidence>
<gene>
    <name evidence="5" type="ORF">EDD60_10864</name>
</gene>
<dbReference type="Pfam" id="PF07554">
    <property type="entry name" value="FIVAR"/>
    <property type="match status" value="3"/>
</dbReference>
<dbReference type="GeneID" id="98917009"/>
<dbReference type="InterPro" id="IPR003343">
    <property type="entry name" value="Big_2"/>
</dbReference>
<dbReference type="Gene3D" id="1.20.1270.90">
    <property type="entry name" value="AF1782-like"/>
    <property type="match status" value="2"/>
</dbReference>
<dbReference type="PANTHER" id="PTHR45713">
    <property type="entry name" value="FTP DOMAIN-CONTAINING PROTEIN"/>
    <property type="match status" value="1"/>
</dbReference>
<keyword evidence="6" id="KW-1185">Reference proteome</keyword>